<name>A0A4U5NDI8_STECR</name>
<accession>A0A4U5NDI8</accession>
<reference evidence="2 3" key="1">
    <citation type="journal article" date="2015" name="Genome Biol.">
        <title>Comparative genomics of Steinernema reveals deeply conserved gene regulatory networks.</title>
        <authorList>
            <person name="Dillman A.R."/>
            <person name="Macchietto M."/>
            <person name="Porter C.F."/>
            <person name="Rogers A."/>
            <person name="Williams B."/>
            <person name="Antoshechkin I."/>
            <person name="Lee M.M."/>
            <person name="Goodwin Z."/>
            <person name="Lu X."/>
            <person name="Lewis E.E."/>
            <person name="Goodrich-Blair H."/>
            <person name="Stock S.P."/>
            <person name="Adams B.J."/>
            <person name="Sternberg P.W."/>
            <person name="Mortazavi A."/>
        </authorList>
    </citation>
    <scope>NUCLEOTIDE SEQUENCE [LARGE SCALE GENOMIC DNA]</scope>
    <source>
        <strain evidence="2 3">ALL</strain>
    </source>
</reference>
<evidence type="ECO:0000313" key="3">
    <source>
        <dbReference type="Proteomes" id="UP000298663"/>
    </source>
</evidence>
<dbReference type="Proteomes" id="UP000298663">
    <property type="component" value="Unassembled WGS sequence"/>
</dbReference>
<keyword evidence="1" id="KW-0472">Membrane</keyword>
<keyword evidence="1" id="KW-0812">Transmembrane</keyword>
<gene>
    <name evidence="2" type="ORF">L596_014704</name>
</gene>
<dbReference type="EMBL" id="AZBU02000004">
    <property type="protein sequence ID" value="TKR80666.1"/>
    <property type="molecule type" value="Genomic_DNA"/>
</dbReference>
<keyword evidence="1" id="KW-1133">Transmembrane helix</keyword>
<proteinExistence type="predicted"/>
<organism evidence="2 3">
    <name type="scientific">Steinernema carpocapsae</name>
    <name type="common">Entomopathogenic nematode</name>
    <dbReference type="NCBI Taxonomy" id="34508"/>
    <lineage>
        <taxon>Eukaryota</taxon>
        <taxon>Metazoa</taxon>
        <taxon>Ecdysozoa</taxon>
        <taxon>Nematoda</taxon>
        <taxon>Chromadorea</taxon>
        <taxon>Rhabditida</taxon>
        <taxon>Tylenchina</taxon>
        <taxon>Panagrolaimomorpha</taxon>
        <taxon>Strongyloidoidea</taxon>
        <taxon>Steinernematidae</taxon>
        <taxon>Steinernema</taxon>
    </lineage>
</organism>
<dbReference type="AlphaFoldDB" id="A0A4U5NDI8"/>
<protein>
    <submittedName>
        <fullName evidence="2">Uncharacterized protein</fullName>
    </submittedName>
</protein>
<evidence type="ECO:0000256" key="1">
    <source>
        <dbReference type="SAM" id="Phobius"/>
    </source>
</evidence>
<evidence type="ECO:0000313" key="2">
    <source>
        <dbReference type="EMBL" id="TKR80666.1"/>
    </source>
</evidence>
<reference evidence="2 3" key="2">
    <citation type="journal article" date="2019" name="G3 (Bethesda)">
        <title>Hybrid Assembly of the Genome of the Entomopathogenic Nematode Steinernema carpocapsae Identifies the X-Chromosome.</title>
        <authorList>
            <person name="Serra L."/>
            <person name="Macchietto M."/>
            <person name="Macias-Munoz A."/>
            <person name="McGill C.J."/>
            <person name="Rodriguez I.M."/>
            <person name="Rodriguez B."/>
            <person name="Murad R."/>
            <person name="Mortazavi A."/>
        </authorList>
    </citation>
    <scope>NUCLEOTIDE SEQUENCE [LARGE SCALE GENOMIC DNA]</scope>
    <source>
        <strain evidence="2 3">ALL</strain>
    </source>
</reference>
<comment type="caution">
    <text evidence="2">The sequence shown here is derived from an EMBL/GenBank/DDBJ whole genome shotgun (WGS) entry which is preliminary data.</text>
</comment>
<keyword evidence="3" id="KW-1185">Reference proteome</keyword>
<feature type="transmembrane region" description="Helical" evidence="1">
    <location>
        <begin position="116"/>
        <end position="138"/>
    </location>
</feature>
<sequence>MNGENVEAEKIVFETSHSRFYYFETPVGCDHLSLTDTIESFRAKGMHPDAYKPCAGVLVNQHGLHFSTFALPQCPSFKSPILPSEKSAWSVSFIERGIDQMSQPPSDGGRRQNLPVFFCVLSFCVLYLFTKTCALISWNSSVQTQPTRTTATTPNLTVTKRLSADLLGDASKEGIEARFQECAWIYLFGEEPPAEPIARNKTRISTRDMLEAIRFDKRLYLHTDLKQILKKQLDFVESPKPKSPKSMPSSRFRKPKTWLDVCNVIYGSYIYCHDERCVLEMMARLNLQVVHRRRRFDEDGTSFNYLTKLSEHREMIVTTLKRIAKKLFKNTTQNTIAKPELLFHPEVPISQQWLAVAAFLYLSTGVWRLSGLYVFTNWPSSLTNPGTHF</sequence>